<keyword evidence="2" id="KW-0472">Membrane</keyword>
<evidence type="ECO:0000313" key="5">
    <source>
        <dbReference type="Proteomes" id="UP000749559"/>
    </source>
</evidence>
<dbReference type="Proteomes" id="UP000749559">
    <property type="component" value="Unassembled WGS sequence"/>
</dbReference>
<sequence>MADKLHVVTALYFLTAFVAQTAGQTSTQAPTRKPGVSQNLFIPLVFVFAVGSGVAMAVIQFYFNKWNRKRKRAKAERENVEADLSEKDKREETAMNTERV</sequence>
<feature type="signal peptide" evidence="3">
    <location>
        <begin position="1"/>
        <end position="23"/>
    </location>
</feature>
<dbReference type="AlphaFoldDB" id="A0A8J1UE66"/>
<organism evidence="4 5">
    <name type="scientific">Owenia fusiformis</name>
    <name type="common">Polychaete worm</name>
    <dbReference type="NCBI Taxonomy" id="6347"/>
    <lineage>
        <taxon>Eukaryota</taxon>
        <taxon>Metazoa</taxon>
        <taxon>Spiralia</taxon>
        <taxon>Lophotrochozoa</taxon>
        <taxon>Annelida</taxon>
        <taxon>Polychaeta</taxon>
        <taxon>Sedentaria</taxon>
        <taxon>Canalipalpata</taxon>
        <taxon>Sabellida</taxon>
        <taxon>Oweniida</taxon>
        <taxon>Oweniidae</taxon>
        <taxon>Owenia</taxon>
    </lineage>
</organism>
<evidence type="ECO:0000313" key="4">
    <source>
        <dbReference type="EMBL" id="CAH1785528.1"/>
    </source>
</evidence>
<protein>
    <submittedName>
        <fullName evidence="4">Uncharacterized protein</fullName>
    </submittedName>
</protein>
<reference evidence="4" key="1">
    <citation type="submission" date="2022-03" db="EMBL/GenBank/DDBJ databases">
        <authorList>
            <person name="Martin C."/>
        </authorList>
    </citation>
    <scope>NUCLEOTIDE SEQUENCE</scope>
</reference>
<keyword evidence="2" id="KW-1133">Transmembrane helix</keyword>
<name>A0A8J1UE66_OWEFU</name>
<feature type="compositionally biased region" description="Basic and acidic residues" evidence="1">
    <location>
        <begin position="75"/>
        <end position="100"/>
    </location>
</feature>
<keyword evidence="3" id="KW-0732">Signal</keyword>
<evidence type="ECO:0000256" key="2">
    <source>
        <dbReference type="SAM" id="Phobius"/>
    </source>
</evidence>
<keyword evidence="2" id="KW-0812">Transmembrane</keyword>
<evidence type="ECO:0000256" key="3">
    <source>
        <dbReference type="SAM" id="SignalP"/>
    </source>
</evidence>
<comment type="caution">
    <text evidence="4">The sequence shown here is derived from an EMBL/GenBank/DDBJ whole genome shotgun (WGS) entry which is preliminary data.</text>
</comment>
<feature type="transmembrane region" description="Helical" evidence="2">
    <location>
        <begin position="39"/>
        <end position="63"/>
    </location>
</feature>
<feature type="chain" id="PRO_5043366627" evidence="3">
    <location>
        <begin position="24"/>
        <end position="100"/>
    </location>
</feature>
<feature type="region of interest" description="Disordered" evidence="1">
    <location>
        <begin position="70"/>
        <end position="100"/>
    </location>
</feature>
<accession>A0A8J1UE66</accession>
<proteinExistence type="predicted"/>
<gene>
    <name evidence="4" type="ORF">OFUS_LOCUS11572</name>
</gene>
<dbReference type="EMBL" id="CAIIXF020000006">
    <property type="protein sequence ID" value="CAH1785528.1"/>
    <property type="molecule type" value="Genomic_DNA"/>
</dbReference>
<evidence type="ECO:0000256" key="1">
    <source>
        <dbReference type="SAM" id="MobiDB-lite"/>
    </source>
</evidence>
<keyword evidence="5" id="KW-1185">Reference proteome</keyword>